<keyword evidence="3 14" id="KW-1003">Cell membrane</keyword>
<keyword evidence="8 14" id="KW-0378">Hydrolase</keyword>
<evidence type="ECO:0000256" key="7">
    <source>
        <dbReference type="ARBA" id="ARBA00022692"/>
    </source>
</evidence>
<evidence type="ECO:0000256" key="2">
    <source>
        <dbReference type="ARBA" id="ARBA00004236"/>
    </source>
</evidence>
<keyword evidence="10 14" id="KW-0573">Peptidoglycan synthesis</keyword>
<feature type="transmembrane region" description="Helical" evidence="14">
    <location>
        <begin position="20"/>
        <end position="40"/>
    </location>
</feature>
<dbReference type="InterPro" id="IPR017790">
    <property type="entry name" value="Penicillin-binding_protein_2"/>
</dbReference>
<dbReference type="InterPro" id="IPR050515">
    <property type="entry name" value="Beta-lactam/transpept"/>
</dbReference>
<reference evidence="17" key="1">
    <citation type="journal article" date="2014" name="Int. J. Syst. Evol. Microbiol.">
        <title>Complete genome sequence of Corynebacterium casei LMG S-19264T (=DSM 44701T), isolated from a smear-ripened cheese.</title>
        <authorList>
            <consortium name="US DOE Joint Genome Institute (JGI-PGF)"/>
            <person name="Walter F."/>
            <person name="Albersmeier A."/>
            <person name="Kalinowski J."/>
            <person name="Ruckert C."/>
        </authorList>
    </citation>
    <scope>NUCLEOTIDE SEQUENCE</scope>
    <source>
        <strain evidence="17">CGMCC 1.12726</strain>
    </source>
</reference>
<keyword evidence="13 14" id="KW-0961">Cell wall biogenesis/degradation</keyword>
<dbReference type="Gene3D" id="3.40.710.10">
    <property type="entry name" value="DD-peptidase/beta-lactamase superfamily"/>
    <property type="match status" value="1"/>
</dbReference>
<evidence type="ECO:0000313" key="18">
    <source>
        <dbReference type="Proteomes" id="UP000632858"/>
    </source>
</evidence>
<dbReference type="GO" id="GO:0071972">
    <property type="term" value="F:peptidoglycan L,D-transpeptidase activity"/>
    <property type="evidence" value="ECO:0007669"/>
    <property type="project" value="TreeGrafter"/>
</dbReference>
<keyword evidence="4 14" id="KW-0997">Cell inner membrane</keyword>
<dbReference type="SUPFAM" id="SSF56519">
    <property type="entry name" value="Penicillin binding protein dimerisation domain"/>
    <property type="match status" value="1"/>
</dbReference>
<evidence type="ECO:0000256" key="12">
    <source>
        <dbReference type="ARBA" id="ARBA00023136"/>
    </source>
</evidence>
<dbReference type="GO" id="GO:0071555">
    <property type="term" value="P:cell wall organization"/>
    <property type="evidence" value="ECO:0007669"/>
    <property type="project" value="UniProtKB-KW"/>
</dbReference>
<comment type="caution">
    <text evidence="17">The sequence shown here is derived from an EMBL/GenBank/DDBJ whole genome shotgun (WGS) entry which is preliminary data.</text>
</comment>
<evidence type="ECO:0000256" key="14">
    <source>
        <dbReference type="HAMAP-Rule" id="MF_02081"/>
    </source>
</evidence>
<dbReference type="NCBIfam" id="TIGR03423">
    <property type="entry name" value="pbp2_mrdA"/>
    <property type="match status" value="1"/>
</dbReference>
<dbReference type="InterPro" id="IPR036138">
    <property type="entry name" value="PBP_dimer_sf"/>
</dbReference>
<dbReference type="AlphaFoldDB" id="A0A917CJA7"/>
<comment type="subcellular location">
    <subcellularLocation>
        <location evidence="14">Cell inner membrane</location>
        <topology evidence="14">Single-pass membrane protein</topology>
    </subcellularLocation>
    <subcellularLocation>
        <location evidence="2">Cell membrane</location>
    </subcellularLocation>
    <subcellularLocation>
        <location evidence="1">Membrane</location>
        <topology evidence="1">Single-pass membrane protein</topology>
    </subcellularLocation>
</comment>
<dbReference type="RefSeq" id="WP_188447911.1">
    <property type="nucleotide sequence ID" value="NZ_BMFO01000001.1"/>
</dbReference>
<dbReference type="PANTHER" id="PTHR30627">
    <property type="entry name" value="PEPTIDOGLYCAN D,D-TRANSPEPTIDASE"/>
    <property type="match status" value="1"/>
</dbReference>
<organism evidence="17 18">
    <name type="scientific">Arenimonas maotaiensis</name>
    <dbReference type="NCBI Taxonomy" id="1446479"/>
    <lineage>
        <taxon>Bacteria</taxon>
        <taxon>Pseudomonadati</taxon>
        <taxon>Pseudomonadota</taxon>
        <taxon>Gammaproteobacteria</taxon>
        <taxon>Lysobacterales</taxon>
        <taxon>Lysobacteraceae</taxon>
        <taxon>Arenimonas</taxon>
    </lineage>
</organism>
<feature type="active site" description="Acyl-ester intermediate" evidence="14">
    <location>
        <position position="324"/>
    </location>
</feature>
<dbReference type="PANTHER" id="PTHR30627:SF2">
    <property type="entry name" value="PEPTIDOGLYCAN D,D-TRANSPEPTIDASE MRDA"/>
    <property type="match status" value="1"/>
</dbReference>
<feature type="domain" description="Penicillin-binding protein transpeptidase" evidence="15">
    <location>
        <begin position="265"/>
        <end position="605"/>
    </location>
</feature>
<evidence type="ECO:0000256" key="11">
    <source>
        <dbReference type="ARBA" id="ARBA00022989"/>
    </source>
</evidence>
<proteinExistence type="inferred from homology"/>
<dbReference type="Pfam" id="PF03717">
    <property type="entry name" value="PBP_dimer"/>
    <property type="match status" value="1"/>
</dbReference>
<feature type="domain" description="Penicillin-binding protein dimerisation" evidence="16">
    <location>
        <begin position="63"/>
        <end position="231"/>
    </location>
</feature>
<name>A0A917CJA7_9GAMM</name>
<dbReference type="InterPro" id="IPR001460">
    <property type="entry name" value="PCN-bd_Tpept"/>
</dbReference>
<evidence type="ECO:0000256" key="3">
    <source>
        <dbReference type="ARBA" id="ARBA00022475"/>
    </source>
</evidence>
<reference evidence="17" key="2">
    <citation type="submission" date="2020-09" db="EMBL/GenBank/DDBJ databases">
        <authorList>
            <person name="Sun Q."/>
            <person name="Zhou Y."/>
        </authorList>
    </citation>
    <scope>NUCLEOTIDE SEQUENCE</scope>
    <source>
        <strain evidence="17">CGMCC 1.12726</strain>
    </source>
</reference>
<sequence length="629" mass="69278">MAAPIKNPSFEAELFRRRALVALAVAAAALALLAVGYFRLQVLQFDEYRRQADSNRVKLRPTMPARGLIYDRDGMLLADNVSAYRLELIPEQVEDVDATLARIGKLIYLSPDDLRRFKRARDNSRRFLPITVKLRLSEDEVARFSINRFRFPGVEVVPYLTRRYAHGDLFAHVIGYVARLDEADLKAMGDERYSVLTHTGKTGIERAYEEKLRGTIGYEAVETNARGRSLGVLNRHLSEAGTDLRLSLDMDLQQATVEAFGERTGSAVAVDPRTGEVLAMVSLPAFDTNLFVNGISTTDYRALSTDPSQPLFNRNVRGGTPPGSTIKPFVALAGLESGLRKPEDTIYSSGEFFIPGQRRGYRDSHRGGHGMVDLYSSIAESVNTYYYKLAMDMGIEKFDYYMRRYGFGRPTGIDLVGEVSGILPSPEWKRKRFKQPWYLGETVIAGIGQGYWVVTPLQLAQGTASLANGGRRIPLRLVKQTRTGLNAPWKALPPPAWSSIGATPEQLQAIRTGMEATMHSPRGTGWSIAAGAPYRIAGKTGTVQKISRKGSISMDPRSLPLHLRHQALFIGYAPAEDPRIAVVVVVEHGGYGASSAGPIARRMMDAYLLKPKPAPAAAPAPAPTEPRDG</sequence>
<evidence type="ECO:0000256" key="6">
    <source>
        <dbReference type="ARBA" id="ARBA00022670"/>
    </source>
</evidence>
<comment type="similarity">
    <text evidence="14">Belongs to the transpeptidase family. MrdA subfamily.</text>
</comment>
<dbReference type="EMBL" id="BMFO01000001">
    <property type="protein sequence ID" value="GGF88208.1"/>
    <property type="molecule type" value="Genomic_DNA"/>
</dbReference>
<comment type="pathway">
    <text evidence="14">Cell wall biogenesis; peptidoglycan biosynthesis.</text>
</comment>
<dbReference type="GO" id="GO:0005886">
    <property type="term" value="C:plasma membrane"/>
    <property type="evidence" value="ECO:0007669"/>
    <property type="project" value="UniProtKB-SubCell"/>
</dbReference>
<dbReference type="EC" id="3.4.16.4" evidence="14"/>
<evidence type="ECO:0000313" key="17">
    <source>
        <dbReference type="EMBL" id="GGF88208.1"/>
    </source>
</evidence>
<dbReference type="Gene3D" id="3.30.1390.30">
    <property type="entry name" value="Penicillin-binding protein 2a, domain 3"/>
    <property type="match status" value="1"/>
</dbReference>
<dbReference type="GO" id="GO:0008658">
    <property type="term" value="F:penicillin binding"/>
    <property type="evidence" value="ECO:0007669"/>
    <property type="project" value="UniProtKB-UniRule"/>
</dbReference>
<evidence type="ECO:0000256" key="5">
    <source>
        <dbReference type="ARBA" id="ARBA00022645"/>
    </source>
</evidence>
<accession>A0A917CJA7</accession>
<evidence type="ECO:0000259" key="15">
    <source>
        <dbReference type="Pfam" id="PF00905"/>
    </source>
</evidence>
<dbReference type="Proteomes" id="UP000632858">
    <property type="component" value="Unassembled WGS sequence"/>
</dbReference>
<keyword evidence="6 14" id="KW-0645">Protease</keyword>
<evidence type="ECO:0000259" key="16">
    <source>
        <dbReference type="Pfam" id="PF03717"/>
    </source>
</evidence>
<evidence type="ECO:0000256" key="8">
    <source>
        <dbReference type="ARBA" id="ARBA00022801"/>
    </source>
</evidence>
<dbReference type="InterPro" id="IPR012338">
    <property type="entry name" value="Beta-lactam/transpept-like"/>
</dbReference>
<keyword evidence="11 14" id="KW-1133">Transmembrane helix</keyword>
<keyword evidence="5 14" id="KW-0121">Carboxypeptidase</keyword>
<dbReference type="GO" id="GO:0006508">
    <property type="term" value="P:proteolysis"/>
    <property type="evidence" value="ECO:0007669"/>
    <property type="project" value="UniProtKB-KW"/>
</dbReference>
<dbReference type="GO" id="GO:0009252">
    <property type="term" value="P:peptidoglycan biosynthetic process"/>
    <property type="evidence" value="ECO:0007669"/>
    <property type="project" value="UniProtKB-UniRule"/>
</dbReference>
<evidence type="ECO:0000256" key="9">
    <source>
        <dbReference type="ARBA" id="ARBA00022960"/>
    </source>
</evidence>
<keyword evidence="7 14" id="KW-0812">Transmembrane</keyword>
<gene>
    <name evidence="14 17" type="primary">mrdA</name>
    <name evidence="17" type="ORF">GCM10010960_07650</name>
</gene>
<dbReference type="InterPro" id="IPR005311">
    <property type="entry name" value="PBP_dimer"/>
</dbReference>
<keyword evidence="12 14" id="KW-0472">Membrane</keyword>
<protein>
    <recommendedName>
        <fullName evidence="14">Peptidoglycan D,D-transpeptidase MrdA</fullName>
        <ecNumber evidence="14">3.4.16.4</ecNumber>
    </recommendedName>
    <alternativeName>
        <fullName evidence="14">Penicillin-binding protein 2</fullName>
        <shortName evidence="14">PBP-2</shortName>
    </alternativeName>
</protein>
<evidence type="ECO:0000256" key="13">
    <source>
        <dbReference type="ARBA" id="ARBA00023316"/>
    </source>
</evidence>
<evidence type="ECO:0000256" key="1">
    <source>
        <dbReference type="ARBA" id="ARBA00004167"/>
    </source>
</evidence>
<dbReference type="GO" id="GO:0009002">
    <property type="term" value="F:serine-type D-Ala-D-Ala carboxypeptidase activity"/>
    <property type="evidence" value="ECO:0007669"/>
    <property type="project" value="UniProtKB-UniRule"/>
</dbReference>
<dbReference type="SUPFAM" id="SSF56601">
    <property type="entry name" value="beta-lactamase/transpeptidase-like"/>
    <property type="match status" value="1"/>
</dbReference>
<comment type="caution">
    <text evidence="14">Lacks conserved residue(s) required for the propagation of feature annotation.</text>
</comment>
<evidence type="ECO:0000256" key="10">
    <source>
        <dbReference type="ARBA" id="ARBA00022984"/>
    </source>
</evidence>
<dbReference type="Gene3D" id="3.90.1310.10">
    <property type="entry name" value="Penicillin-binding protein 2a (Domain 2)"/>
    <property type="match status" value="1"/>
</dbReference>
<comment type="function">
    <text evidence="14">Catalyzes cross-linking of the peptidoglycan cell wall.</text>
</comment>
<evidence type="ECO:0000256" key="4">
    <source>
        <dbReference type="ARBA" id="ARBA00022519"/>
    </source>
</evidence>
<keyword evidence="9 14" id="KW-0133">Cell shape</keyword>
<comment type="catalytic activity">
    <reaction evidence="14">
        <text>Preferential cleavage: (Ac)2-L-Lys-D-Ala-|-D-Ala. Also transpeptidation of peptidyl-alanyl moieties that are N-acyl substituents of D-alanine.</text>
        <dbReference type="EC" id="3.4.16.4"/>
    </reaction>
</comment>
<dbReference type="HAMAP" id="MF_02081">
    <property type="entry name" value="MrdA_transpept"/>
    <property type="match status" value="1"/>
</dbReference>
<keyword evidence="18" id="KW-1185">Reference proteome</keyword>
<dbReference type="Pfam" id="PF00905">
    <property type="entry name" value="Transpeptidase"/>
    <property type="match status" value="1"/>
</dbReference>
<dbReference type="GO" id="GO:0008360">
    <property type="term" value="P:regulation of cell shape"/>
    <property type="evidence" value="ECO:0007669"/>
    <property type="project" value="UniProtKB-KW"/>
</dbReference>